<dbReference type="PIRSF" id="PIRSF001123">
    <property type="entry name" value="PepA_GA"/>
    <property type="match status" value="1"/>
</dbReference>
<dbReference type="SUPFAM" id="SSF101821">
    <property type="entry name" value="Aminopeptidase/glucanase lid domain"/>
    <property type="match status" value="1"/>
</dbReference>
<sequence length="358" mass="39232">MTTQRTINEEFLERFINTPSPTGVEEPAQKVYREYLADIAEKFTTDVLGNVDAIMNIGEGPKIMLAGHVDEVGLQVRYITEKGYIYFNQLGGIDAHITPGNRIKILTDKGEILGIIGKKAIHLQQPDERTKIIKLKDQYIDIGARTREEVEELGVKIGDPMVFISNYTKLGNNGDVVARCFDDKIGGFVIAEVMRRLKGTEFDGEIHGVSTTQEEVGTRGAIVSAYSINPKVGIAFDVTHASDSPDVKELDIGIKPLGGGPVIVRGPNINPKLFDLMVETAKELEIPYKIDAAPRPTGTDARSIQMAQAGVATGLIGIPNRYMHTMNEVVNLDDVEATVKLVVGVIKKIKKDTSFIPM</sequence>
<protein>
    <submittedName>
        <fullName evidence="7">Lysyl aminopeptidase</fullName>
        <ecNumber evidence="7">3.4.11.15</ecNumber>
    </submittedName>
</protein>
<dbReference type="EC" id="3.4.11.15" evidence="7"/>
<keyword evidence="8" id="KW-1185">Reference proteome</keyword>
<evidence type="ECO:0000256" key="1">
    <source>
        <dbReference type="ARBA" id="ARBA00006272"/>
    </source>
</evidence>
<dbReference type="PANTHER" id="PTHR32481">
    <property type="entry name" value="AMINOPEPTIDASE"/>
    <property type="match status" value="1"/>
</dbReference>
<dbReference type="PANTHER" id="PTHR32481:SF20">
    <property type="entry name" value="AMINOPEPTIDASE YSDC"/>
    <property type="match status" value="1"/>
</dbReference>
<keyword evidence="2 7" id="KW-0031">Aminopeptidase</keyword>
<evidence type="ECO:0000256" key="6">
    <source>
        <dbReference type="PIRNR" id="PIRNR001123"/>
    </source>
</evidence>
<keyword evidence="3" id="KW-0645">Protease</keyword>
<dbReference type="InterPro" id="IPR051464">
    <property type="entry name" value="Peptidase_M42_aminopept"/>
</dbReference>
<gene>
    <name evidence="7" type="ORF">NEF87_002950</name>
</gene>
<dbReference type="InterPro" id="IPR008007">
    <property type="entry name" value="Peptidase_M42"/>
</dbReference>
<reference evidence="7" key="1">
    <citation type="submission" date="2022-09" db="EMBL/GenBank/DDBJ databases">
        <title>Actin cytoskeleton and complex cell architecture in an #Asgard archaeon.</title>
        <authorList>
            <person name="Ponce Toledo R.I."/>
            <person name="Schleper C."/>
            <person name="Rodrigues Oliveira T."/>
            <person name="Wollweber F."/>
            <person name="Xu J."/>
            <person name="Rittmann S."/>
            <person name="Klingl A."/>
            <person name="Pilhofer M."/>
        </authorList>
    </citation>
    <scope>NUCLEOTIDE SEQUENCE</scope>
    <source>
        <strain evidence="7">B-35</strain>
    </source>
</reference>
<accession>A0ABY6HT19</accession>
<dbReference type="EMBL" id="CP104013">
    <property type="protein sequence ID" value="UYP46665.1"/>
    <property type="molecule type" value="Genomic_DNA"/>
</dbReference>
<keyword evidence="5 7" id="KW-0378">Hydrolase</keyword>
<dbReference type="Gene3D" id="2.40.30.40">
    <property type="entry name" value="Peptidase M42, domain 2"/>
    <property type="match status" value="1"/>
</dbReference>
<organism evidence="7 8">
    <name type="scientific">Candidatus Lokiarchaeum ossiferum</name>
    <dbReference type="NCBI Taxonomy" id="2951803"/>
    <lineage>
        <taxon>Archaea</taxon>
        <taxon>Promethearchaeati</taxon>
        <taxon>Promethearchaeota</taxon>
        <taxon>Promethearchaeia</taxon>
        <taxon>Promethearchaeales</taxon>
        <taxon>Promethearchaeaceae</taxon>
        <taxon>Candidatus Lokiarchaeum</taxon>
    </lineage>
</organism>
<dbReference type="Gene3D" id="3.40.630.10">
    <property type="entry name" value="Zn peptidases"/>
    <property type="match status" value="1"/>
</dbReference>
<dbReference type="SUPFAM" id="SSF53187">
    <property type="entry name" value="Zn-dependent exopeptidases"/>
    <property type="match status" value="1"/>
</dbReference>
<keyword evidence="4" id="KW-0479">Metal-binding</keyword>
<evidence type="ECO:0000313" key="8">
    <source>
        <dbReference type="Proteomes" id="UP001208689"/>
    </source>
</evidence>
<dbReference type="InterPro" id="IPR023367">
    <property type="entry name" value="Peptidase_M42_dom2"/>
</dbReference>
<dbReference type="Pfam" id="PF05343">
    <property type="entry name" value="Peptidase_M42"/>
    <property type="match status" value="1"/>
</dbReference>
<dbReference type="GO" id="GO:0004177">
    <property type="term" value="F:aminopeptidase activity"/>
    <property type="evidence" value="ECO:0007669"/>
    <property type="project" value="UniProtKB-KW"/>
</dbReference>
<evidence type="ECO:0000313" key="7">
    <source>
        <dbReference type="EMBL" id="UYP46665.1"/>
    </source>
</evidence>
<evidence type="ECO:0000256" key="2">
    <source>
        <dbReference type="ARBA" id="ARBA00022438"/>
    </source>
</evidence>
<evidence type="ECO:0000256" key="5">
    <source>
        <dbReference type="ARBA" id="ARBA00022801"/>
    </source>
</evidence>
<proteinExistence type="inferred from homology"/>
<evidence type="ECO:0000256" key="3">
    <source>
        <dbReference type="ARBA" id="ARBA00022670"/>
    </source>
</evidence>
<evidence type="ECO:0000256" key="4">
    <source>
        <dbReference type="ARBA" id="ARBA00022723"/>
    </source>
</evidence>
<dbReference type="CDD" id="cd05656">
    <property type="entry name" value="M42_Frv"/>
    <property type="match status" value="1"/>
</dbReference>
<name>A0ABY6HT19_9ARCH</name>
<dbReference type="Proteomes" id="UP001208689">
    <property type="component" value="Chromosome"/>
</dbReference>
<comment type="similarity">
    <text evidence="1 6">Belongs to the peptidase M42 family.</text>
</comment>